<dbReference type="EMBL" id="VENJ01000003">
    <property type="protein sequence ID" value="MTJ03556.1"/>
    <property type="molecule type" value="Genomic_DNA"/>
</dbReference>
<reference evidence="3 4" key="1">
    <citation type="submission" date="2019-06" db="EMBL/GenBank/DDBJ databases">
        <title>Enrichment of Autotrophic Halophilic Microorganisms from Red Sea Brine Pool Using Microbial Electrosynthesis System.</title>
        <authorList>
            <person name="Alqahtani M.F."/>
            <person name="Bajracharya S."/>
            <person name="Katuri K.P."/>
            <person name="Ali M."/>
            <person name="Saikaly P.E."/>
        </authorList>
    </citation>
    <scope>NUCLEOTIDE SEQUENCE [LARGE SCALE GENOMIC DNA]</scope>
    <source>
        <strain evidence="3">MES6</strain>
    </source>
</reference>
<evidence type="ECO:0000313" key="3">
    <source>
        <dbReference type="EMBL" id="MTJ03556.1"/>
    </source>
</evidence>
<evidence type="ECO:0000313" key="4">
    <source>
        <dbReference type="Proteomes" id="UP000483078"/>
    </source>
</evidence>
<keyword evidence="2" id="KW-0732">Signal</keyword>
<comment type="caution">
    <text evidence="3">The sequence shown here is derived from an EMBL/GenBank/DDBJ whole genome shotgun (WGS) entry which is preliminary data.</text>
</comment>
<accession>A0A7C9LQF8</accession>
<name>A0A7C9LQF8_9RHOB</name>
<evidence type="ECO:0000256" key="1">
    <source>
        <dbReference type="SAM" id="MobiDB-lite"/>
    </source>
</evidence>
<protein>
    <recommendedName>
        <fullName evidence="5">D-galactarate dehydratase</fullName>
    </recommendedName>
</protein>
<sequence length="152" mass="15527">MKLHPFPLVLCAALLTTGCARLDALWPFNDRTQAPASAPGSGDDAQDATRPQSRPGTQEEEGAAASVDTAALRSLGTSVATLGDPSRPGLWVETPLTDTRTRGRAVLADGGQGVDLDLIPAPGTGGSRMSPAAMRALGLPLSALAEVELFGP</sequence>
<feature type="chain" id="PRO_5029021622" description="D-galactarate dehydratase" evidence="2">
    <location>
        <begin position="23"/>
        <end position="152"/>
    </location>
</feature>
<evidence type="ECO:0000256" key="2">
    <source>
        <dbReference type="SAM" id="SignalP"/>
    </source>
</evidence>
<evidence type="ECO:0008006" key="5">
    <source>
        <dbReference type="Google" id="ProtNLM"/>
    </source>
</evidence>
<dbReference type="PROSITE" id="PS51257">
    <property type="entry name" value="PROKAR_LIPOPROTEIN"/>
    <property type="match status" value="1"/>
</dbReference>
<dbReference type="Proteomes" id="UP000483078">
    <property type="component" value="Unassembled WGS sequence"/>
</dbReference>
<dbReference type="AlphaFoldDB" id="A0A7C9LQF8"/>
<proteinExistence type="predicted"/>
<feature type="signal peptide" evidence="2">
    <location>
        <begin position="1"/>
        <end position="22"/>
    </location>
</feature>
<dbReference type="RefSeq" id="WP_273248092.1">
    <property type="nucleotide sequence ID" value="NZ_VENJ01000003.1"/>
</dbReference>
<feature type="region of interest" description="Disordered" evidence="1">
    <location>
        <begin position="33"/>
        <end position="97"/>
    </location>
</feature>
<gene>
    <name evidence="3" type="ORF">FH759_02515</name>
</gene>
<organism evidence="3 4">
    <name type="scientific">Sediminimonas qiaohouensis</name>
    <dbReference type="NCBI Taxonomy" id="552061"/>
    <lineage>
        <taxon>Bacteria</taxon>
        <taxon>Pseudomonadati</taxon>
        <taxon>Pseudomonadota</taxon>
        <taxon>Alphaproteobacteria</taxon>
        <taxon>Rhodobacterales</taxon>
        <taxon>Roseobacteraceae</taxon>
        <taxon>Sediminimonas</taxon>
    </lineage>
</organism>